<dbReference type="PROSITE" id="PS51186">
    <property type="entry name" value="GNAT"/>
    <property type="match status" value="1"/>
</dbReference>
<reference evidence="2 3" key="1">
    <citation type="submission" date="2018-05" db="EMBL/GenBank/DDBJ databases">
        <title>Whole genome sequencing for identification of molecular markers to develop diagnostic detection tools for the regulated plant pathogen Lachnellula willkommii.</title>
        <authorList>
            <person name="Giroux E."/>
            <person name="Bilodeau G."/>
        </authorList>
    </citation>
    <scope>NUCLEOTIDE SEQUENCE [LARGE SCALE GENOMIC DNA]</scope>
    <source>
        <strain evidence="2 3">CBS 625.97</strain>
    </source>
</reference>
<name>A0A7D8YNK7_9HELO</name>
<proteinExistence type="predicted"/>
<evidence type="ECO:0000259" key="1">
    <source>
        <dbReference type="PROSITE" id="PS51186"/>
    </source>
</evidence>
<gene>
    <name evidence="2" type="ORF">LCER1_G003151</name>
</gene>
<dbReference type="Proteomes" id="UP000481288">
    <property type="component" value="Unassembled WGS sequence"/>
</dbReference>
<accession>A0A7D8YNK7</accession>
<comment type="caution">
    <text evidence="2">The sequence shown here is derived from an EMBL/GenBank/DDBJ whole genome shotgun (WGS) entry which is preliminary data.</text>
</comment>
<dbReference type="Gene3D" id="3.40.630.30">
    <property type="match status" value="1"/>
</dbReference>
<dbReference type="InterPro" id="IPR052523">
    <property type="entry name" value="Trichothecene_AcTrans"/>
</dbReference>
<dbReference type="CDD" id="cd04301">
    <property type="entry name" value="NAT_SF"/>
    <property type="match status" value="1"/>
</dbReference>
<dbReference type="OrthoDB" id="2832510at2759"/>
<evidence type="ECO:0000313" key="3">
    <source>
        <dbReference type="Proteomes" id="UP000481288"/>
    </source>
</evidence>
<dbReference type="AlphaFoldDB" id="A0A7D8YNK7"/>
<dbReference type="InterPro" id="IPR016181">
    <property type="entry name" value="Acyl_CoA_acyltransferase"/>
</dbReference>
<organism evidence="2 3">
    <name type="scientific">Lachnellula cervina</name>
    <dbReference type="NCBI Taxonomy" id="1316786"/>
    <lineage>
        <taxon>Eukaryota</taxon>
        <taxon>Fungi</taxon>
        <taxon>Dikarya</taxon>
        <taxon>Ascomycota</taxon>
        <taxon>Pezizomycotina</taxon>
        <taxon>Leotiomycetes</taxon>
        <taxon>Helotiales</taxon>
        <taxon>Lachnaceae</taxon>
        <taxon>Lachnellula</taxon>
    </lineage>
</organism>
<feature type="domain" description="N-acetyltransferase" evidence="1">
    <location>
        <begin position="76"/>
        <end position="229"/>
    </location>
</feature>
<dbReference type="EMBL" id="QGMG01000194">
    <property type="protein sequence ID" value="TVY55991.1"/>
    <property type="molecule type" value="Genomic_DNA"/>
</dbReference>
<protein>
    <recommendedName>
        <fullName evidence="1">N-acetyltransferase domain-containing protein</fullName>
    </recommendedName>
</protein>
<dbReference type="PANTHER" id="PTHR42791">
    <property type="entry name" value="GNAT FAMILY ACETYLTRANSFERASE"/>
    <property type="match status" value="1"/>
</dbReference>
<dbReference type="Pfam" id="PF13508">
    <property type="entry name" value="Acetyltransf_7"/>
    <property type="match status" value="1"/>
</dbReference>
<keyword evidence="3" id="KW-1185">Reference proteome</keyword>
<evidence type="ECO:0000313" key="2">
    <source>
        <dbReference type="EMBL" id="TVY55991.1"/>
    </source>
</evidence>
<sequence>MPAPNFILSPCTPEDVPGMVATYLSAFEHDYFSKYCLPSSTVTPEERLRWLNARFLKLFSSPEVRSFKITDANNGNRQAAFSRWMFPYVFSDEEKRVREEEKKERERRRKEEGVDGKWPVGANLDVCDLKFGPMDSCRETTINAEETYVCGLLAVHQDYWRQGLGGMLLNHVIAMADAEGRKMWIEATPAGRPLYAKLGFKDINLIEVDLSRWGGKEPGRNWCMLREPQKKV</sequence>
<dbReference type="SUPFAM" id="SSF55729">
    <property type="entry name" value="Acyl-CoA N-acyltransferases (Nat)"/>
    <property type="match status" value="1"/>
</dbReference>
<dbReference type="GO" id="GO:0016747">
    <property type="term" value="F:acyltransferase activity, transferring groups other than amino-acyl groups"/>
    <property type="evidence" value="ECO:0007669"/>
    <property type="project" value="InterPro"/>
</dbReference>
<dbReference type="PANTHER" id="PTHR42791:SF2">
    <property type="entry name" value="N-ACETYLTRANSFERASE DOMAIN-CONTAINING PROTEIN"/>
    <property type="match status" value="1"/>
</dbReference>
<dbReference type="InterPro" id="IPR000182">
    <property type="entry name" value="GNAT_dom"/>
</dbReference>